<dbReference type="HOGENOM" id="CLU_000288_7_18_1"/>
<dbReference type="InterPro" id="IPR011009">
    <property type="entry name" value="Kinase-like_dom_sf"/>
</dbReference>
<evidence type="ECO:0000256" key="4">
    <source>
        <dbReference type="ARBA" id="ARBA00022840"/>
    </source>
</evidence>
<evidence type="ECO:0000256" key="2">
    <source>
        <dbReference type="ARBA" id="ARBA00022741"/>
    </source>
</evidence>
<dbReference type="Gene3D" id="1.10.510.10">
    <property type="entry name" value="Transferase(Phosphotransferase) domain 1"/>
    <property type="match status" value="1"/>
</dbReference>
<keyword evidence="3" id="KW-0418">Kinase</keyword>
<feature type="non-terminal residue" evidence="6">
    <location>
        <position position="1"/>
    </location>
</feature>
<dbReference type="Pfam" id="PF00069">
    <property type="entry name" value="Pkinase"/>
    <property type="match status" value="1"/>
</dbReference>
<keyword evidence="1" id="KW-0808">Transferase</keyword>
<dbReference type="PROSITE" id="PS50011">
    <property type="entry name" value="PROTEIN_KINASE_DOM"/>
    <property type="match status" value="1"/>
</dbReference>
<keyword evidence="7" id="KW-1185">Reference proteome</keyword>
<dbReference type="PANTHER" id="PTHR44329:SF288">
    <property type="entry name" value="MITOGEN-ACTIVATED PROTEIN KINASE KINASE KINASE 20"/>
    <property type="match status" value="1"/>
</dbReference>
<evidence type="ECO:0000256" key="3">
    <source>
        <dbReference type="ARBA" id="ARBA00022777"/>
    </source>
</evidence>
<dbReference type="InterPro" id="IPR000719">
    <property type="entry name" value="Prot_kinase_dom"/>
</dbReference>
<dbReference type="InterPro" id="IPR051681">
    <property type="entry name" value="Ser/Thr_Kinases-Pseudokinases"/>
</dbReference>
<dbReference type="PANTHER" id="PTHR44329">
    <property type="entry name" value="SERINE/THREONINE-PROTEIN KINASE TNNI3K-RELATED"/>
    <property type="match status" value="1"/>
</dbReference>
<name>A0A0C3QIW3_9AGAM</name>
<evidence type="ECO:0000313" key="6">
    <source>
        <dbReference type="EMBL" id="KIO32095.1"/>
    </source>
</evidence>
<dbReference type="InterPro" id="IPR008271">
    <property type="entry name" value="Ser/Thr_kinase_AS"/>
</dbReference>
<feature type="domain" description="Protein kinase" evidence="5">
    <location>
        <begin position="1"/>
        <end position="173"/>
    </location>
</feature>
<dbReference type="GO" id="GO:0005524">
    <property type="term" value="F:ATP binding"/>
    <property type="evidence" value="ECO:0007669"/>
    <property type="project" value="UniProtKB-KW"/>
</dbReference>
<dbReference type="EMBL" id="KN822957">
    <property type="protein sequence ID" value="KIO32095.1"/>
    <property type="molecule type" value="Genomic_DNA"/>
</dbReference>
<evidence type="ECO:0000256" key="1">
    <source>
        <dbReference type="ARBA" id="ARBA00022679"/>
    </source>
</evidence>
<dbReference type="GO" id="GO:0004674">
    <property type="term" value="F:protein serine/threonine kinase activity"/>
    <property type="evidence" value="ECO:0007669"/>
    <property type="project" value="TreeGrafter"/>
</dbReference>
<protein>
    <recommendedName>
        <fullName evidence="5">Protein kinase domain-containing protein</fullName>
    </recommendedName>
</protein>
<keyword evidence="2" id="KW-0547">Nucleotide-binding</keyword>
<organism evidence="6 7">
    <name type="scientific">Tulasnella calospora MUT 4182</name>
    <dbReference type="NCBI Taxonomy" id="1051891"/>
    <lineage>
        <taxon>Eukaryota</taxon>
        <taxon>Fungi</taxon>
        <taxon>Dikarya</taxon>
        <taxon>Basidiomycota</taxon>
        <taxon>Agaricomycotina</taxon>
        <taxon>Agaricomycetes</taxon>
        <taxon>Cantharellales</taxon>
        <taxon>Tulasnellaceae</taxon>
        <taxon>Tulasnella</taxon>
    </lineage>
</organism>
<gene>
    <name evidence="6" type="ORF">M407DRAFT_67158</name>
</gene>
<dbReference type="AlphaFoldDB" id="A0A0C3QIW3"/>
<dbReference type="PROSITE" id="PS00108">
    <property type="entry name" value="PROTEIN_KINASE_ST"/>
    <property type="match status" value="1"/>
</dbReference>
<reference evidence="7" key="2">
    <citation type="submission" date="2015-01" db="EMBL/GenBank/DDBJ databases">
        <title>Evolutionary Origins and Diversification of the Mycorrhizal Mutualists.</title>
        <authorList>
            <consortium name="DOE Joint Genome Institute"/>
            <consortium name="Mycorrhizal Genomics Consortium"/>
            <person name="Kohler A."/>
            <person name="Kuo A."/>
            <person name="Nagy L.G."/>
            <person name="Floudas D."/>
            <person name="Copeland A."/>
            <person name="Barry K.W."/>
            <person name="Cichocki N."/>
            <person name="Veneault-Fourrey C."/>
            <person name="LaButti K."/>
            <person name="Lindquist E.A."/>
            <person name="Lipzen A."/>
            <person name="Lundell T."/>
            <person name="Morin E."/>
            <person name="Murat C."/>
            <person name="Riley R."/>
            <person name="Ohm R."/>
            <person name="Sun H."/>
            <person name="Tunlid A."/>
            <person name="Henrissat B."/>
            <person name="Grigoriev I.V."/>
            <person name="Hibbett D.S."/>
            <person name="Martin F."/>
        </authorList>
    </citation>
    <scope>NUCLEOTIDE SEQUENCE [LARGE SCALE GENOMIC DNA]</scope>
    <source>
        <strain evidence="7">MUT 4182</strain>
    </source>
</reference>
<evidence type="ECO:0000259" key="5">
    <source>
        <dbReference type="PROSITE" id="PS50011"/>
    </source>
</evidence>
<accession>A0A0C3QIW3</accession>
<dbReference type="SUPFAM" id="SSF56112">
    <property type="entry name" value="Protein kinase-like (PK-like)"/>
    <property type="match status" value="1"/>
</dbReference>
<sequence length="180" mass="19806">DVVTGVEYLHTRQPPICHGDLKSLNILVNSSYHAVITDFGSARSKPDADAEEQNASETTFELTLTGPLYTIRWAAPEVLAGEENGLSSDMWAVGWIGWEIVTGKIPFEELSRDATVIACVVTGKLPAIREQAQLSHVLKLCGLISDCWISNPAGRIDASNFRRRVNMMVSPVMQDDRIHS</sequence>
<dbReference type="OrthoDB" id="2304708at2759"/>
<dbReference type="SMART" id="SM00220">
    <property type="entry name" value="S_TKc"/>
    <property type="match status" value="1"/>
</dbReference>
<dbReference type="STRING" id="1051891.A0A0C3QIW3"/>
<dbReference type="Proteomes" id="UP000054248">
    <property type="component" value="Unassembled WGS sequence"/>
</dbReference>
<keyword evidence="4" id="KW-0067">ATP-binding</keyword>
<evidence type="ECO:0000313" key="7">
    <source>
        <dbReference type="Proteomes" id="UP000054248"/>
    </source>
</evidence>
<reference evidence="6 7" key="1">
    <citation type="submission" date="2014-04" db="EMBL/GenBank/DDBJ databases">
        <authorList>
            <consortium name="DOE Joint Genome Institute"/>
            <person name="Kuo A."/>
            <person name="Girlanda M."/>
            <person name="Perotto S."/>
            <person name="Kohler A."/>
            <person name="Nagy L.G."/>
            <person name="Floudas D."/>
            <person name="Copeland A."/>
            <person name="Barry K.W."/>
            <person name="Cichocki N."/>
            <person name="Veneault-Fourrey C."/>
            <person name="LaButti K."/>
            <person name="Lindquist E.A."/>
            <person name="Lipzen A."/>
            <person name="Lundell T."/>
            <person name="Morin E."/>
            <person name="Murat C."/>
            <person name="Sun H."/>
            <person name="Tunlid A."/>
            <person name="Henrissat B."/>
            <person name="Grigoriev I.V."/>
            <person name="Hibbett D.S."/>
            <person name="Martin F."/>
            <person name="Nordberg H.P."/>
            <person name="Cantor M.N."/>
            <person name="Hua S.X."/>
        </authorList>
    </citation>
    <scope>NUCLEOTIDE SEQUENCE [LARGE SCALE GENOMIC DNA]</scope>
    <source>
        <strain evidence="6 7">MUT 4182</strain>
    </source>
</reference>
<proteinExistence type="predicted"/>